<gene>
    <name evidence="2" type="ORF">M5K25_012497</name>
</gene>
<accession>A0ABD0V4B2</accession>
<proteinExistence type="predicted"/>
<evidence type="ECO:0000313" key="2">
    <source>
        <dbReference type="EMBL" id="KAL0917437.1"/>
    </source>
</evidence>
<evidence type="ECO:0000313" key="3">
    <source>
        <dbReference type="Proteomes" id="UP001552299"/>
    </source>
</evidence>
<protein>
    <submittedName>
        <fullName evidence="2">Uncharacterized protein</fullName>
    </submittedName>
</protein>
<dbReference type="AlphaFoldDB" id="A0ABD0V4B2"/>
<dbReference type="EMBL" id="JANQDX010000010">
    <property type="protein sequence ID" value="KAL0917437.1"/>
    <property type="molecule type" value="Genomic_DNA"/>
</dbReference>
<comment type="caution">
    <text evidence="2">The sequence shown here is derived from an EMBL/GenBank/DDBJ whole genome shotgun (WGS) entry which is preliminary data.</text>
</comment>
<feature type="region of interest" description="Disordered" evidence="1">
    <location>
        <begin position="66"/>
        <end position="92"/>
    </location>
</feature>
<sequence length="92" mass="10456">MSRFRKESVKGKGNVCPSLHVKRGYFGKSLNFVFYLNPPSIIAKIGLGEAENVLSPFWKFSIKKSPDRSEVNPNTPRHPIHSGIQLQYKAKR</sequence>
<evidence type="ECO:0000256" key="1">
    <source>
        <dbReference type="SAM" id="MobiDB-lite"/>
    </source>
</evidence>
<keyword evidence="3" id="KW-1185">Reference proteome</keyword>
<reference evidence="2 3" key="1">
    <citation type="journal article" date="2024" name="Plant Biotechnol. J.">
        <title>Dendrobium thyrsiflorum genome and its molecular insights into genes involved in important horticultural traits.</title>
        <authorList>
            <person name="Chen B."/>
            <person name="Wang J.Y."/>
            <person name="Zheng P.J."/>
            <person name="Li K.L."/>
            <person name="Liang Y.M."/>
            <person name="Chen X.F."/>
            <person name="Zhang C."/>
            <person name="Zhao X."/>
            <person name="He X."/>
            <person name="Zhang G.Q."/>
            <person name="Liu Z.J."/>
            <person name="Xu Q."/>
        </authorList>
    </citation>
    <scope>NUCLEOTIDE SEQUENCE [LARGE SCALE GENOMIC DNA]</scope>
    <source>
        <strain evidence="2">GZMU011</strain>
    </source>
</reference>
<organism evidence="2 3">
    <name type="scientific">Dendrobium thyrsiflorum</name>
    <name type="common">Pinecone-like raceme dendrobium</name>
    <name type="synonym">Orchid</name>
    <dbReference type="NCBI Taxonomy" id="117978"/>
    <lineage>
        <taxon>Eukaryota</taxon>
        <taxon>Viridiplantae</taxon>
        <taxon>Streptophyta</taxon>
        <taxon>Embryophyta</taxon>
        <taxon>Tracheophyta</taxon>
        <taxon>Spermatophyta</taxon>
        <taxon>Magnoliopsida</taxon>
        <taxon>Liliopsida</taxon>
        <taxon>Asparagales</taxon>
        <taxon>Orchidaceae</taxon>
        <taxon>Epidendroideae</taxon>
        <taxon>Malaxideae</taxon>
        <taxon>Dendrobiinae</taxon>
        <taxon>Dendrobium</taxon>
    </lineage>
</organism>
<dbReference type="Proteomes" id="UP001552299">
    <property type="component" value="Unassembled WGS sequence"/>
</dbReference>
<name>A0ABD0V4B2_DENTH</name>